<dbReference type="GO" id="GO:0055085">
    <property type="term" value="P:transmembrane transport"/>
    <property type="evidence" value="ECO:0007669"/>
    <property type="project" value="InterPro"/>
</dbReference>
<evidence type="ECO:0000256" key="6">
    <source>
        <dbReference type="RuleBase" id="RU363032"/>
    </source>
</evidence>
<keyword evidence="2 6" id="KW-0813">Transport</keyword>
<dbReference type="InterPro" id="IPR000515">
    <property type="entry name" value="MetI-like"/>
</dbReference>
<dbReference type="InterPro" id="IPR035906">
    <property type="entry name" value="MetI-like_sf"/>
</dbReference>
<sequence>MGFDIYYILEKIFQHLYIFIISWGMAIVVGSLISIFITREKHKKIGTKILILTGTLQAVPSIAIIAIIFLFVGIGIVPAIISLFLYSLVPIIFNNTSALLNVDKNYIEIAKGMGMNKKEILLKIEIPLSMSSFFSGIKNAAVIDIATATVASAIGGGGLGEIIYIGISNFDNESIILGSLLVSLLAIFVNESIEIVERKVIKYKEY</sequence>
<dbReference type="CDD" id="cd06261">
    <property type="entry name" value="TM_PBP2"/>
    <property type="match status" value="1"/>
</dbReference>
<evidence type="ECO:0000256" key="2">
    <source>
        <dbReference type="ARBA" id="ARBA00022448"/>
    </source>
</evidence>
<organism evidence="8 9">
    <name type="scientific">Haliovirga abyssi</name>
    <dbReference type="NCBI Taxonomy" id="2996794"/>
    <lineage>
        <taxon>Bacteria</taxon>
        <taxon>Fusobacteriati</taxon>
        <taxon>Fusobacteriota</taxon>
        <taxon>Fusobacteriia</taxon>
        <taxon>Fusobacteriales</taxon>
        <taxon>Haliovirgaceae</taxon>
        <taxon>Haliovirga</taxon>
    </lineage>
</organism>
<evidence type="ECO:0000259" key="7">
    <source>
        <dbReference type="PROSITE" id="PS50928"/>
    </source>
</evidence>
<dbReference type="RefSeq" id="WP_307904649.1">
    <property type="nucleotide sequence ID" value="NZ_AP027059.1"/>
</dbReference>
<dbReference type="KEGG" id="haby:HLVA_02720"/>
<accession>A0AAU9DC39</accession>
<dbReference type="SUPFAM" id="SSF161098">
    <property type="entry name" value="MetI-like"/>
    <property type="match status" value="1"/>
</dbReference>
<keyword evidence="9" id="KW-1185">Reference proteome</keyword>
<dbReference type="GO" id="GO:0031460">
    <property type="term" value="P:glycine betaine transport"/>
    <property type="evidence" value="ECO:0007669"/>
    <property type="project" value="TreeGrafter"/>
</dbReference>
<evidence type="ECO:0000313" key="8">
    <source>
        <dbReference type="EMBL" id="BDU49703.1"/>
    </source>
</evidence>
<feature type="transmembrane region" description="Helical" evidence="6">
    <location>
        <begin position="175"/>
        <end position="196"/>
    </location>
</feature>
<dbReference type="AlphaFoldDB" id="A0AAU9DC39"/>
<comment type="subcellular location">
    <subcellularLocation>
        <location evidence="6">Cell membrane</location>
        <topology evidence="6">Multi-pass membrane protein</topology>
    </subcellularLocation>
    <subcellularLocation>
        <location evidence="1">Membrane</location>
        <topology evidence="1">Multi-pass membrane protein</topology>
    </subcellularLocation>
</comment>
<dbReference type="PROSITE" id="PS50928">
    <property type="entry name" value="ABC_TM1"/>
    <property type="match status" value="1"/>
</dbReference>
<evidence type="ECO:0000256" key="3">
    <source>
        <dbReference type="ARBA" id="ARBA00022692"/>
    </source>
</evidence>
<dbReference type="Pfam" id="PF00528">
    <property type="entry name" value="BPD_transp_1"/>
    <property type="match status" value="1"/>
</dbReference>
<keyword evidence="5 6" id="KW-0472">Membrane</keyword>
<dbReference type="Gene3D" id="1.10.3720.10">
    <property type="entry name" value="MetI-like"/>
    <property type="match status" value="1"/>
</dbReference>
<dbReference type="InterPro" id="IPR051204">
    <property type="entry name" value="ABC_transp_perm/SBD"/>
</dbReference>
<evidence type="ECO:0000313" key="9">
    <source>
        <dbReference type="Proteomes" id="UP001321582"/>
    </source>
</evidence>
<comment type="similarity">
    <text evidence="6">Belongs to the binding-protein-dependent transport system permease family.</text>
</comment>
<feature type="transmembrane region" description="Helical" evidence="6">
    <location>
        <begin position="49"/>
        <end position="74"/>
    </location>
</feature>
<evidence type="ECO:0000256" key="5">
    <source>
        <dbReference type="ARBA" id="ARBA00023136"/>
    </source>
</evidence>
<protein>
    <submittedName>
        <fullName evidence="8">Choline ABC transporter permease</fullName>
    </submittedName>
</protein>
<dbReference type="PANTHER" id="PTHR30177:SF4">
    <property type="entry name" value="OSMOPROTECTANT IMPORT PERMEASE PROTEIN OSMW"/>
    <property type="match status" value="1"/>
</dbReference>
<feature type="domain" description="ABC transmembrane type-1" evidence="7">
    <location>
        <begin position="12"/>
        <end position="193"/>
    </location>
</feature>
<dbReference type="GO" id="GO:0005886">
    <property type="term" value="C:plasma membrane"/>
    <property type="evidence" value="ECO:0007669"/>
    <property type="project" value="UniProtKB-SubCell"/>
</dbReference>
<keyword evidence="4 6" id="KW-1133">Transmembrane helix</keyword>
<keyword evidence="3 6" id="KW-0812">Transmembrane</keyword>
<dbReference type="Proteomes" id="UP001321582">
    <property type="component" value="Chromosome"/>
</dbReference>
<proteinExistence type="inferred from homology"/>
<feature type="transmembrane region" description="Helical" evidence="6">
    <location>
        <begin position="80"/>
        <end position="100"/>
    </location>
</feature>
<name>A0AAU9DC39_9FUSO</name>
<gene>
    <name evidence="8" type="primary">opuCB</name>
    <name evidence="8" type="ORF">HLVA_02720</name>
</gene>
<reference evidence="8 9" key="1">
    <citation type="submission" date="2022-11" db="EMBL/GenBank/DDBJ databases">
        <title>Haliovirga abyssi gen. nov., sp. nov., a mesophilic fermentative bacterium isolated from the Iheya North hydrothermal field and the proposal of Haliovirgaceae fam. nov.</title>
        <authorList>
            <person name="Miyazaki U."/>
            <person name="Tame A."/>
            <person name="Miyazaki J."/>
            <person name="Takai K."/>
            <person name="Sawayama S."/>
            <person name="Kitajima M."/>
            <person name="Okamoto A."/>
            <person name="Nakagawa S."/>
        </authorList>
    </citation>
    <scope>NUCLEOTIDE SEQUENCE [LARGE SCALE GENOMIC DNA]</scope>
    <source>
        <strain evidence="8 9">IC12</strain>
    </source>
</reference>
<dbReference type="EMBL" id="AP027059">
    <property type="protein sequence ID" value="BDU49703.1"/>
    <property type="molecule type" value="Genomic_DNA"/>
</dbReference>
<evidence type="ECO:0000256" key="4">
    <source>
        <dbReference type="ARBA" id="ARBA00022989"/>
    </source>
</evidence>
<feature type="transmembrane region" description="Helical" evidence="6">
    <location>
        <begin position="12"/>
        <end position="37"/>
    </location>
</feature>
<dbReference type="PANTHER" id="PTHR30177">
    <property type="entry name" value="GLYCINE BETAINE/L-PROLINE TRANSPORT SYSTEM PERMEASE PROTEIN PROW"/>
    <property type="match status" value="1"/>
</dbReference>
<evidence type="ECO:0000256" key="1">
    <source>
        <dbReference type="ARBA" id="ARBA00004141"/>
    </source>
</evidence>